<proteinExistence type="predicted"/>
<protein>
    <submittedName>
        <fullName evidence="1">Uncharacterized protein</fullName>
    </submittedName>
</protein>
<dbReference type="EMBL" id="CM029049">
    <property type="protein sequence ID" value="KAG2573623.1"/>
    <property type="molecule type" value="Genomic_DNA"/>
</dbReference>
<evidence type="ECO:0000313" key="2">
    <source>
        <dbReference type="Proteomes" id="UP000823388"/>
    </source>
</evidence>
<accession>A0A8T0QJ02</accession>
<comment type="caution">
    <text evidence="1">The sequence shown here is derived from an EMBL/GenBank/DDBJ whole genome shotgun (WGS) entry which is preliminary data.</text>
</comment>
<name>A0A8T0QJ02_PANVG</name>
<gene>
    <name evidence="1" type="ORF">PVAP13_7KG267300</name>
</gene>
<organism evidence="1 2">
    <name type="scientific">Panicum virgatum</name>
    <name type="common">Blackwell switchgrass</name>
    <dbReference type="NCBI Taxonomy" id="38727"/>
    <lineage>
        <taxon>Eukaryota</taxon>
        <taxon>Viridiplantae</taxon>
        <taxon>Streptophyta</taxon>
        <taxon>Embryophyta</taxon>
        <taxon>Tracheophyta</taxon>
        <taxon>Spermatophyta</taxon>
        <taxon>Magnoliopsida</taxon>
        <taxon>Liliopsida</taxon>
        <taxon>Poales</taxon>
        <taxon>Poaceae</taxon>
        <taxon>PACMAD clade</taxon>
        <taxon>Panicoideae</taxon>
        <taxon>Panicodae</taxon>
        <taxon>Paniceae</taxon>
        <taxon>Panicinae</taxon>
        <taxon>Panicum</taxon>
        <taxon>Panicum sect. Hiantes</taxon>
    </lineage>
</organism>
<evidence type="ECO:0000313" key="1">
    <source>
        <dbReference type="EMBL" id="KAG2573623.1"/>
    </source>
</evidence>
<dbReference type="Proteomes" id="UP000823388">
    <property type="component" value="Chromosome 7K"/>
</dbReference>
<reference evidence="1" key="1">
    <citation type="submission" date="2020-05" db="EMBL/GenBank/DDBJ databases">
        <title>WGS assembly of Panicum virgatum.</title>
        <authorList>
            <person name="Lovell J.T."/>
            <person name="Jenkins J."/>
            <person name="Shu S."/>
            <person name="Juenger T.E."/>
            <person name="Schmutz J."/>
        </authorList>
    </citation>
    <scope>NUCLEOTIDE SEQUENCE</scope>
    <source>
        <strain evidence="1">AP13</strain>
    </source>
</reference>
<keyword evidence="2" id="KW-1185">Reference proteome</keyword>
<dbReference type="AlphaFoldDB" id="A0A8T0QJ02"/>
<sequence length="210" mass="22502">MSFDGLVPGHAHGTSARGCMHAAATSISLSVARSSQCRRALLLLLAVDDDDLAVLAHGRGVALEKMMAALLDSSRHRPMSSGTTWRSPSYDWRFGAARATAAAASGRGVVAASTSRSRRGRIHGGAQIPPPAFASSSLRCRWGQEDASEAMESSSVRSSEAMEFSLVRSRGIGQKPVFLSHGYTSWYWLLDGALAIVLDVPWNMQRLAMQ</sequence>